<dbReference type="AlphaFoldDB" id="A0A1L7XM09"/>
<evidence type="ECO:0000313" key="6">
    <source>
        <dbReference type="Proteomes" id="UP000184330"/>
    </source>
</evidence>
<dbReference type="PANTHER" id="PTHR48081">
    <property type="entry name" value="AB HYDROLASE SUPERFAMILY PROTEIN C4A8.06C"/>
    <property type="match status" value="1"/>
</dbReference>
<comment type="similarity">
    <text evidence="1">Belongs to the 'GDXG' lipolytic enzyme family.</text>
</comment>
<keyword evidence="2 5" id="KW-0378">Hydrolase</keyword>
<dbReference type="SUPFAM" id="SSF53474">
    <property type="entry name" value="alpha/beta-Hydrolases"/>
    <property type="match status" value="1"/>
</dbReference>
<evidence type="ECO:0000256" key="3">
    <source>
        <dbReference type="PROSITE-ProRule" id="PRU10038"/>
    </source>
</evidence>
<feature type="active site" evidence="3">
    <location>
        <position position="217"/>
    </location>
</feature>
<gene>
    <name evidence="5" type="ORF">PAC_15992</name>
</gene>
<reference evidence="5 6" key="1">
    <citation type="submission" date="2016-03" db="EMBL/GenBank/DDBJ databases">
        <authorList>
            <person name="Ploux O."/>
        </authorList>
    </citation>
    <scope>NUCLEOTIDE SEQUENCE [LARGE SCALE GENOMIC DNA]</scope>
    <source>
        <strain evidence="5 6">UAMH 11012</strain>
    </source>
</reference>
<protein>
    <submittedName>
        <fullName evidence="5">Related to acetyl-hydrolase</fullName>
    </submittedName>
</protein>
<dbReference type="InterPro" id="IPR029058">
    <property type="entry name" value="AB_hydrolase_fold"/>
</dbReference>
<dbReference type="Gene3D" id="3.40.50.1820">
    <property type="entry name" value="alpha/beta hydrolase"/>
    <property type="match status" value="1"/>
</dbReference>
<accession>A0A1L7XM09</accession>
<dbReference type="OrthoDB" id="2336090at2759"/>
<dbReference type="InterPro" id="IPR050300">
    <property type="entry name" value="GDXG_lipolytic_enzyme"/>
</dbReference>
<sequence>MVPISWTDIVYTQIKHRKEAKKEYFDSTDPAYQETLKTMRQTISYTAVNTVEDLQHVTTGWVPHPPSVLVKDVVIPTSFYPEAARIISDNLGEKNLNRVGKTWWQWRKPGSVVRAEWIEMKSDYLERVGNGGNGVEGMRESKKVIFYIHGGAYFFGGIGHIPQMQRHARKLKGRVFAPRYRLAPQFPFPCAVQDVLSAYLYLLTIQDPSTIVVAGDSAGGGLCLSLLIILRDAGLPLPAGASLISPWVDLTHSFPSITIPTGLDYVPSHGFHAKPSLSWPPPNSDEIEAWNLPVHKNIDPDFEVEIDGEMIALKEQFQMYAPNNWLQIPLVSGIVAASLGGLCPLQVIVGGGEVLRDEQIYIAHKAASPTSYPPCPEILERNGNTWDDVTKYPPTDVQLLVFDDCPHAAPTVLHTKGAMFEYRAVSQFAAWALAKAQGVEMVDYGNGRVGNEAFIGKAGDPLPPFRDHMIRLHVGNYGELYPIKPASDLRACNINNSLIGFPKEEALKIWFEYREKWDVKYRAEKEKRFGTNITKVWKQRVKDTAVGYARLPNEEVPPATALAGRLVIGREVESEKERGKIGKGIFGGLFGKLYQEGPQKVEANTLRGNAPRYSSLE</sequence>
<evidence type="ECO:0000256" key="1">
    <source>
        <dbReference type="ARBA" id="ARBA00010515"/>
    </source>
</evidence>
<evidence type="ECO:0000313" key="5">
    <source>
        <dbReference type="EMBL" id="CZR66091.1"/>
    </source>
</evidence>
<feature type="domain" description="Alpha/beta hydrolase fold-3" evidence="4">
    <location>
        <begin position="145"/>
        <end position="257"/>
    </location>
</feature>
<organism evidence="5 6">
    <name type="scientific">Phialocephala subalpina</name>
    <dbReference type="NCBI Taxonomy" id="576137"/>
    <lineage>
        <taxon>Eukaryota</taxon>
        <taxon>Fungi</taxon>
        <taxon>Dikarya</taxon>
        <taxon>Ascomycota</taxon>
        <taxon>Pezizomycotina</taxon>
        <taxon>Leotiomycetes</taxon>
        <taxon>Helotiales</taxon>
        <taxon>Mollisiaceae</taxon>
        <taxon>Phialocephala</taxon>
        <taxon>Phialocephala fortinii species complex</taxon>
    </lineage>
</organism>
<keyword evidence="6" id="KW-1185">Reference proteome</keyword>
<dbReference type="STRING" id="576137.A0A1L7XM09"/>
<dbReference type="GO" id="GO:0016787">
    <property type="term" value="F:hydrolase activity"/>
    <property type="evidence" value="ECO:0007669"/>
    <property type="project" value="UniProtKB-KW"/>
</dbReference>
<dbReference type="InterPro" id="IPR013094">
    <property type="entry name" value="AB_hydrolase_3"/>
</dbReference>
<evidence type="ECO:0000259" key="4">
    <source>
        <dbReference type="Pfam" id="PF07859"/>
    </source>
</evidence>
<dbReference type="InterPro" id="IPR033140">
    <property type="entry name" value="Lipase_GDXG_put_SER_AS"/>
</dbReference>
<dbReference type="PROSITE" id="PS01174">
    <property type="entry name" value="LIPASE_GDXG_SER"/>
    <property type="match status" value="1"/>
</dbReference>
<name>A0A1L7XM09_9HELO</name>
<evidence type="ECO:0000256" key="2">
    <source>
        <dbReference type="ARBA" id="ARBA00022801"/>
    </source>
</evidence>
<dbReference type="Proteomes" id="UP000184330">
    <property type="component" value="Unassembled WGS sequence"/>
</dbReference>
<dbReference type="EMBL" id="FJOG01000034">
    <property type="protein sequence ID" value="CZR66091.1"/>
    <property type="molecule type" value="Genomic_DNA"/>
</dbReference>
<dbReference type="Pfam" id="PF07859">
    <property type="entry name" value="Abhydrolase_3"/>
    <property type="match status" value="1"/>
</dbReference>
<proteinExistence type="inferred from homology"/>
<dbReference type="PANTHER" id="PTHR48081:SF19">
    <property type="entry name" value="AB HYDROLASE SUPERFAMILY PROTEIN C4A8.06C"/>
    <property type="match status" value="1"/>
</dbReference>